<evidence type="ECO:0000256" key="2">
    <source>
        <dbReference type="ARBA" id="ARBA00022723"/>
    </source>
</evidence>
<feature type="binding site" evidence="5">
    <location>
        <position position="471"/>
    </location>
    <ligand>
        <name>Fe cation</name>
        <dbReference type="ChEBI" id="CHEBI:24875"/>
        <note>catalytic</note>
    </ligand>
</feature>
<evidence type="ECO:0000313" key="8">
    <source>
        <dbReference type="Proteomes" id="UP000241167"/>
    </source>
</evidence>
<dbReference type="GO" id="GO:0010436">
    <property type="term" value="F:carotenoid dioxygenase activity"/>
    <property type="evidence" value="ECO:0007669"/>
    <property type="project" value="TreeGrafter"/>
</dbReference>
<keyword evidence="2 5" id="KW-0479">Metal-binding</keyword>
<feature type="binding site" evidence="5">
    <location>
        <position position="295"/>
    </location>
    <ligand>
        <name>Fe cation</name>
        <dbReference type="ChEBI" id="CHEBI:24875"/>
        <note>catalytic</note>
    </ligand>
</feature>
<dbReference type="EMBL" id="PXYI01000016">
    <property type="protein sequence ID" value="PSJ36242.1"/>
    <property type="molecule type" value="Genomic_DNA"/>
</dbReference>
<organism evidence="7 8">
    <name type="scientific">Allosphingosinicella deserti</name>
    <dbReference type="NCBI Taxonomy" id="2116704"/>
    <lineage>
        <taxon>Bacteria</taxon>
        <taxon>Pseudomonadati</taxon>
        <taxon>Pseudomonadota</taxon>
        <taxon>Alphaproteobacteria</taxon>
        <taxon>Sphingomonadales</taxon>
        <taxon>Sphingomonadaceae</taxon>
        <taxon>Allosphingosinicella</taxon>
    </lineage>
</organism>
<dbReference type="PANTHER" id="PTHR10543">
    <property type="entry name" value="BETA-CAROTENE DIOXYGENASE"/>
    <property type="match status" value="1"/>
</dbReference>
<proteinExistence type="inferred from homology"/>
<evidence type="ECO:0000256" key="1">
    <source>
        <dbReference type="ARBA" id="ARBA00006787"/>
    </source>
</evidence>
<dbReference type="AlphaFoldDB" id="A0A2P7QE38"/>
<feature type="binding site" evidence="5">
    <location>
        <position position="230"/>
    </location>
    <ligand>
        <name>Fe cation</name>
        <dbReference type="ChEBI" id="CHEBI:24875"/>
        <note>catalytic</note>
    </ligand>
</feature>
<dbReference type="GO" id="GO:0046872">
    <property type="term" value="F:metal ion binding"/>
    <property type="evidence" value="ECO:0007669"/>
    <property type="project" value="UniProtKB-KW"/>
</dbReference>
<feature type="binding site" evidence="5">
    <location>
        <position position="181"/>
    </location>
    <ligand>
        <name>Fe cation</name>
        <dbReference type="ChEBI" id="CHEBI:24875"/>
        <note>catalytic</note>
    </ligand>
</feature>
<dbReference type="OrthoDB" id="6636843at2"/>
<keyword evidence="3 6" id="KW-0560">Oxidoreductase</keyword>
<comment type="similarity">
    <text evidence="1 6">Belongs to the carotenoid oxygenase family.</text>
</comment>
<protein>
    <recommendedName>
        <fullName evidence="6">Dioxygenase</fullName>
        <ecNumber evidence="6">1.13.11.-</ecNumber>
    </recommendedName>
</protein>
<comment type="cofactor">
    <cofactor evidence="5 6">
        <name>Fe(2+)</name>
        <dbReference type="ChEBI" id="CHEBI:29033"/>
    </cofactor>
    <text evidence="5 6">Binds 1 Fe(2+) ion per subunit.</text>
</comment>
<keyword evidence="8" id="KW-1185">Reference proteome</keyword>
<dbReference type="EC" id="1.13.11.-" evidence="6"/>
<comment type="caution">
    <text evidence="7">The sequence shown here is derived from an EMBL/GenBank/DDBJ whole genome shotgun (WGS) entry which is preliminary data.</text>
</comment>
<accession>A0A2P7QE38</accession>
<evidence type="ECO:0000256" key="6">
    <source>
        <dbReference type="RuleBase" id="RU364048"/>
    </source>
</evidence>
<reference evidence="7 8" key="1">
    <citation type="submission" date="2018-03" db="EMBL/GenBank/DDBJ databases">
        <title>The draft genome of Sphingosinicella sp. GL-C-18.</title>
        <authorList>
            <person name="Liu L."/>
            <person name="Li L."/>
            <person name="Liang L."/>
            <person name="Zhang X."/>
            <person name="Wang T."/>
        </authorList>
    </citation>
    <scope>NUCLEOTIDE SEQUENCE [LARGE SCALE GENOMIC DNA]</scope>
    <source>
        <strain evidence="7 8">GL-C-18</strain>
    </source>
</reference>
<dbReference type="Proteomes" id="UP000241167">
    <property type="component" value="Unassembled WGS sequence"/>
</dbReference>
<dbReference type="InterPro" id="IPR004294">
    <property type="entry name" value="Carotenoid_Oase"/>
</dbReference>
<evidence type="ECO:0000313" key="7">
    <source>
        <dbReference type="EMBL" id="PSJ36242.1"/>
    </source>
</evidence>
<evidence type="ECO:0000256" key="3">
    <source>
        <dbReference type="ARBA" id="ARBA00023002"/>
    </source>
</evidence>
<keyword evidence="6" id="KW-0223">Dioxygenase</keyword>
<keyword evidence="4 5" id="KW-0408">Iron</keyword>
<dbReference type="GO" id="GO:0016121">
    <property type="term" value="P:carotene catabolic process"/>
    <property type="evidence" value="ECO:0007669"/>
    <property type="project" value="TreeGrafter"/>
</dbReference>
<dbReference type="PANTHER" id="PTHR10543:SF89">
    <property type="entry name" value="CAROTENOID 9,10(9',10')-CLEAVAGE DIOXYGENASE 1"/>
    <property type="match status" value="1"/>
</dbReference>
<gene>
    <name evidence="7" type="ORF">C7I55_27020</name>
</gene>
<dbReference type="RefSeq" id="WP_106516173.1">
    <property type="nucleotide sequence ID" value="NZ_PXYI01000016.1"/>
</dbReference>
<dbReference type="Pfam" id="PF03055">
    <property type="entry name" value="RPE65"/>
    <property type="match status" value="1"/>
</dbReference>
<name>A0A2P7QE38_9SPHN</name>
<sequence>MASAIETSIRSALVKGVTKLADFNRRRLPPADAHPYLSGLHEPISAELTLTDLKVTGTIPPVFNGRYLRIGPNPIAPDPASHHWFAGDGMVHGVALKDGRAQWYRNRWIRSERVAQALGQPPAPGPRHGGFDTVNTNVIGVNGRIFALVEAGSYPVELSATLDEQTYNPFDGTLKGSFTAHPHRDPRSGEHHAIAYEGTDPSTIRHIVLSPQGQVVREEPIAVANGPSIHDCGLTARFAIILDLPVTFSMRTLIAGHSFPYRWNSRHQARIGLLPRSGRGEDVIWCAVDPVYVFHVANGYDLPDGRVGMDVIAYDTMFDRSTQGPDSAGRLERWTIDPAARSVDRRIIDAAPQEFPRLDERRFGQPYRYCYTMAIAPDPSDDSAFAGTCLYKHDLEAGGRQVHDFGPGRHPGEFSFVPAAPDAGEEEGYLIGLVVDMRRQETELVILDARLFGEAPVASIRIPHRIPAGFHGNWLPTAG</sequence>
<evidence type="ECO:0000256" key="5">
    <source>
        <dbReference type="PIRSR" id="PIRSR604294-1"/>
    </source>
</evidence>
<evidence type="ECO:0000256" key="4">
    <source>
        <dbReference type="ARBA" id="ARBA00023004"/>
    </source>
</evidence>